<dbReference type="Gene3D" id="2.60.120.260">
    <property type="entry name" value="Galactose-binding domain-like"/>
    <property type="match status" value="1"/>
</dbReference>
<accession>A0A517MAW9</accession>
<evidence type="ECO:0000313" key="1">
    <source>
        <dbReference type="EMBL" id="QDS91937.1"/>
    </source>
</evidence>
<dbReference type="EMBL" id="CP036262">
    <property type="protein sequence ID" value="QDS91937.1"/>
    <property type="molecule type" value="Genomic_DNA"/>
</dbReference>
<dbReference type="RefSeq" id="WP_145350110.1">
    <property type="nucleotide sequence ID" value="NZ_CP036262.1"/>
</dbReference>
<reference evidence="1 2" key="1">
    <citation type="submission" date="2019-02" db="EMBL/GenBank/DDBJ databases">
        <title>Deep-cultivation of Planctomycetes and their phenomic and genomic characterization uncovers novel biology.</title>
        <authorList>
            <person name="Wiegand S."/>
            <person name="Jogler M."/>
            <person name="Boedeker C."/>
            <person name="Pinto D."/>
            <person name="Vollmers J."/>
            <person name="Rivas-Marin E."/>
            <person name="Kohn T."/>
            <person name="Peeters S.H."/>
            <person name="Heuer A."/>
            <person name="Rast P."/>
            <person name="Oberbeckmann S."/>
            <person name="Bunk B."/>
            <person name="Jeske O."/>
            <person name="Meyerdierks A."/>
            <person name="Storesund J.E."/>
            <person name="Kallscheuer N."/>
            <person name="Luecker S."/>
            <person name="Lage O.M."/>
            <person name="Pohl T."/>
            <person name="Merkel B.J."/>
            <person name="Hornburger P."/>
            <person name="Mueller R.-W."/>
            <person name="Bruemmer F."/>
            <person name="Labrenz M."/>
            <person name="Spormann A.M."/>
            <person name="Op den Camp H."/>
            <person name="Overmann J."/>
            <person name="Amann R."/>
            <person name="Jetten M.S.M."/>
            <person name="Mascher T."/>
            <person name="Medema M.H."/>
            <person name="Devos D.P."/>
            <person name="Kaster A.-K."/>
            <person name="Ovreas L."/>
            <person name="Rohde M."/>
            <person name="Galperin M.Y."/>
            <person name="Jogler C."/>
        </authorList>
    </citation>
    <scope>NUCLEOTIDE SEQUENCE [LARGE SCALE GENOMIC DNA]</scope>
    <source>
        <strain evidence="1 2">FF011L</strain>
    </source>
</reference>
<evidence type="ECO:0008006" key="3">
    <source>
        <dbReference type="Google" id="ProtNLM"/>
    </source>
</evidence>
<dbReference type="OrthoDB" id="271087at2"/>
<gene>
    <name evidence="1" type="ORF">FF011L_06730</name>
</gene>
<dbReference type="Gene3D" id="3.20.20.80">
    <property type="entry name" value="Glycosidases"/>
    <property type="match status" value="1"/>
</dbReference>
<keyword evidence="2" id="KW-1185">Reference proteome</keyword>
<proteinExistence type="predicted"/>
<dbReference type="KEGG" id="rml:FF011L_06730"/>
<sequence>MFGHGRPLRDAIQPAPMRGAWWLVVVLMLVCAASRPAVASSPERATRLRVTWSLSQPLQFASTLDVEQGVISAPRNLCLAAGTTGAIRLSDEGRRVIFAPRGPVESGGMDIHVKASPDARLTLQLQVTAGAAGAMQANPLQANALVTRPESTNHAGPALSKTFALEDCFQTPVSLEIPGVGTVYIRRMHGDSIHADFDRSHLVFQTGEVAPLQLSVDPGKTIAAGDSLEVIATIRRLRTGQNVNEYRWQANVDEAGKLPLIEVADFALPADEGAYDIDFRCVRQRKPGLAILQGTAVGLGGEDSLAESTVQVVVVAPQPATPDDKTFQTIGKIEPLRRAWTIQRILPSMPGVLSSADAPMVSGPLGEELHAGEPVAVLAPDAWYACPLPVESMGRPHVIVVRYPRNQIMKLGVSVVQTDAAGNLPPIGVDSGVATSVSVDANTTSQWAEHRIVYWPHDPVPYLVLTNHDSNEPARFESIQVEAGPALLSAGTTFSNSTAQARASGRLAALYLDKPLLAECFGDRGFYDEAGAVVIEDWQTFLVAARRLADYLKWAGYNGIILTVSSEGGTLYPSQQIGATPRFDNGAFSTSGKDPVQKDVLELLLRVFDREGLRIVPAVELATPLPALEEKIAAGDVGLQPVDALGRPYVIEAATKSGLAPYYNPLHPDVGNAIVGVIGELTQRYQQHASFAGLGLHLGPQTYVQLPPSKWTQDPLTQQRFLAQAAGATVDPAKATAWIAGDGKNSFDAWRTNELMGLYARIAEATAGRHLLLLSADGASDLAIAKEAGLDWEHIGRLPNVVPLRLIRESVFRDVVQQASDAAQNEDAEWDQILAKGPLSGAMVFRPPLEVRARFSSGRPHWNEQKRPHRFVHAIPDADRYRQRLARLMKYQDARVMAVGGWTVPWGQEEASRDILQAFASLPDVAMHSVQASGEHPTCVQIRQIIYSDQVAISAVNVSPWPMSIDVEFGRPIAGESLPMGEPLTGKGTHWQTTLAAGELLAVRIQGRNPIVRWSEQPAHGETFVRQLGERVQELAARVAVLASPRIYPELQNGSFAEQTPRSIPGWMHAQHPPGSIQVADIGADDNKSVVMTNAGGGTARTWIVSTPFKVPATGRLAVSLQVRGDVLKESQPVPQIRIGIEGRARGEPLRRSVTLTPELNGEWQTAPLWLEVADLGQQEIEELRLTIDLLTPGRIWIDNVKLYDFFLTDAEKSAVQNQTFLAVQRLRHGDLSAAAKLLNSHWGQYLMGLRIQDRTLPLSGEPQVTTPMPVPPVGIAERLKGWLPSPLRF</sequence>
<protein>
    <recommendedName>
        <fullName evidence="3">Glycosyl hydrolase-like 10 domain-containing protein</fullName>
    </recommendedName>
</protein>
<evidence type="ECO:0000313" key="2">
    <source>
        <dbReference type="Proteomes" id="UP000320672"/>
    </source>
</evidence>
<dbReference type="Proteomes" id="UP000320672">
    <property type="component" value="Chromosome"/>
</dbReference>
<organism evidence="1 2">
    <name type="scientific">Roseimaritima multifibrata</name>
    <dbReference type="NCBI Taxonomy" id="1930274"/>
    <lineage>
        <taxon>Bacteria</taxon>
        <taxon>Pseudomonadati</taxon>
        <taxon>Planctomycetota</taxon>
        <taxon>Planctomycetia</taxon>
        <taxon>Pirellulales</taxon>
        <taxon>Pirellulaceae</taxon>
        <taxon>Roseimaritima</taxon>
    </lineage>
</organism>
<name>A0A517MAW9_9BACT</name>